<evidence type="ECO:0000256" key="19">
    <source>
        <dbReference type="PIRSR" id="PIRSR006135-2"/>
    </source>
</evidence>
<evidence type="ECO:0000313" key="21">
    <source>
        <dbReference type="Proteomes" id="UP000653127"/>
    </source>
</evidence>
<dbReference type="GO" id="GO:0005525">
    <property type="term" value="F:GTP binding"/>
    <property type="evidence" value="ECO:0007669"/>
    <property type="project" value="UniProtKB-KW"/>
</dbReference>
<dbReference type="InterPro" id="IPR003203">
    <property type="entry name" value="CobU/CobP"/>
</dbReference>
<keyword evidence="11" id="KW-0808">Transferase</keyword>
<evidence type="ECO:0000256" key="3">
    <source>
        <dbReference type="ARBA" id="ARBA00001522"/>
    </source>
</evidence>
<dbReference type="Gene3D" id="3.40.50.300">
    <property type="entry name" value="P-loop containing nucleotide triphosphate hydrolases"/>
    <property type="match status" value="1"/>
</dbReference>
<dbReference type="GO" id="GO:0043752">
    <property type="term" value="F:adenosylcobinamide kinase activity"/>
    <property type="evidence" value="ECO:0007669"/>
    <property type="project" value="UniProtKB-EC"/>
</dbReference>
<comment type="pathway">
    <text evidence="5">Cofactor biosynthesis; adenosylcobalamin biosynthesis; adenosylcobalamin from cob(II)yrinate a,c-diamide: step 6/7.</text>
</comment>
<evidence type="ECO:0000256" key="5">
    <source>
        <dbReference type="ARBA" id="ARBA00004692"/>
    </source>
</evidence>
<comment type="catalytic activity">
    <reaction evidence="3">
        <text>adenosylcob(III)inamide + GTP = adenosylcob(III)inamide phosphate + GDP + H(+)</text>
        <dbReference type="Rhea" id="RHEA:15765"/>
        <dbReference type="ChEBI" id="CHEBI:2480"/>
        <dbReference type="ChEBI" id="CHEBI:15378"/>
        <dbReference type="ChEBI" id="CHEBI:37565"/>
        <dbReference type="ChEBI" id="CHEBI:58189"/>
        <dbReference type="ChEBI" id="CHEBI:58502"/>
        <dbReference type="EC" id="2.7.1.156"/>
    </reaction>
</comment>
<feature type="binding site" evidence="19">
    <location>
        <position position="64"/>
    </location>
    <ligand>
        <name>GTP</name>
        <dbReference type="ChEBI" id="CHEBI:37565"/>
    </ligand>
</feature>
<evidence type="ECO:0000256" key="12">
    <source>
        <dbReference type="ARBA" id="ARBA00022741"/>
    </source>
</evidence>
<keyword evidence="13 20" id="KW-0418">Kinase</keyword>
<evidence type="ECO:0000256" key="4">
    <source>
        <dbReference type="ARBA" id="ARBA00003889"/>
    </source>
</evidence>
<dbReference type="PANTHER" id="PTHR34848">
    <property type="match status" value="1"/>
</dbReference>
<evidence type="ECO:0000256" key="11">
    <source>
        <dbReference type="ARBA" id="ARBA00022679"/>
    </source>
</evidence>
<evidence type="ECO:0000313" key="20">
    <source>
        <dbReference type="EMBL" id="MBC8546053.1"/>
    </source>
</evidence>
<evidence type="ECO:0000256" key="6">
    <source>
        <dbReference type="ARBA" id="ARBA00005159"/>
    </source>
</evidence>
<dbReference type="AlphaFoldDB" id="A0A926DVE1"/>
<name>A0A926DVE1_9FIRM</name>
<comment type="caution">
    <text evidence="20">The sequence shown here is derived from an EMBL/GenBank/DDBJ whole genome shotgun (WGS) entry which is preliminary data.</text>
</comment>
<keyword evidence="20" id="KW-0548">Nucleotidyltransferase</keyword>
<gene>
    <name evidence="20" type="ORF">H8711_03770</name>
</gene>
<dbReference type="EC" id="2.7.7.62" evidence="9"/>
<protein>
    <recommendedName>
        <fullName evidence="16">Adenosylcobinamide kinase</fullName>
        <ecNumber evidence="8">2.7.1.156</ecNumber>
        <ecNumber evidence="9">2.7.7.62</ecNumber>
    </recommendedName>
    <alternativeName>
        <fullName evidence="17">Adenosylcobinamide-phosphate guanylyltransferase</fullName>
    </alternativeName>
</protein>
<dbReference type="PIRSF" id="PIRSF006135">
    <property type="entry name" value="CobU"/>
    <property type="match status" value="1"/>
</dbReference>
<dbReference type="GO" id="GO:0005524">
    <property type="term" value="F:ATP binding"/>
    <property type="evidence" value="ECO:0007669"/>
    <property type="project" value="UniProtKB-KW"/>
</dbReference>
<reference evidence="20" key="1">
    <citation type="submission" date="2020-08" db="EMBL/GenBank/DDBJ databases">
        <title>Genome public.</title>
        <authorList>
            <person name="Liu C."/>
            <person name="Sun Q."/>
        </authorList>
    </citation>
    <scope>NUCLEOTIDE SEQUENCE</scope>
    <source>
        <strain evidence="20">NSJ-31</strain>
    </source>
</reference>
<keyword evidence="12 19" id="KW-0547">Nucleotide-binding</keyword>
<evidence type="ECO:0000256" key="9">
    <source>
        <dbReference type="ARBA" id="ARBA00012523"/>
    </source>
</evidence>
<evidence type="ECO:0000256" key="18">
    <source>
        <dbReference type="PIRSR" id="PIRSR006135-1"/>
    </source>
</evidence>
<feature type="binding site" evidence="19">
    <location>
        <begin position="52"/>
        <end position="55"/>
    </location>
    <ligand>
        <name>GTP</name>
        <dbReference type="ChEBI" id="CHEBI:37565"/>
    </ligand>
</feature>
<evidence type="ECO:0000256" key="10">
    <source>
        <dbReference type="ARBA" id="ARBA00022573"/>
    </source>
</evidence>
<evidence type="ECO:0000256" key="13">
    <source>
        <dbReference type="ARBA" id="ARBA00022777"/>
    </source>
</evidence>
<evidence type="ECO:0000256" key="8">
    <source>
        <dbReference type="ARBA" id="ARBA00012016"/>
    </source>
</evidence>
<sequence>MLTLVTGGAASGKSEYAEGLTLLSPGRRYYLATMRPCGPADPEFAARVARHRALRAGKGFQTIECPTELRNVALPGGSAVLLECLSNLAANELFGGAGEDAEREILAGIDALCHRARDVIVVSNEIFSDGVAYDSGTERYLDLLGRLNREIARRARRVVEVVCGIPIYHKGGPHE</sequence>
<keyword evidence="15 19" id="KW-0342">GTP-binding</keyword>
<dbReference type="Pfam" id="PF02283">
    <property type="entry name" value="CobU"/>
    <property type="match status" value="1"/>
</dbReference>
<evidence type="ECO:0000256" key="15">
    <source>
        <dbReference type="ARBA" id="ARBA00023134"/>
    </source>
</evidence>
<proteinExistence type="inferred from homology"/>
<evidence type="ECO:0000256" key="2">
    <source>
        <dbReference type="ARBA" id="ARBA00000711"/>
    </source>
</evidence>
<keyword evidence="14" id="KW-0067">ATP-binding</keyword>
<dbReference type="GO" id="GO:0009236">
    <property type="term" value="P:cobalamin biosynthetic process"/>
    <property type="evidence" value="ECO:0007669"/>
    <property type="project" value="UniProtKB-KW"/>
</dbReference>
<keyword evidence="10" id="KW-0169">Cobalamin biosynthesis</keyword>
<feature type="binding site" evidence="19">
    <location>
        <position position="83"/>
    </location>
    <ligand>
        <name>GTP</name>
        <dbReference type="ChEBI" id="CHEBI:37565"/>
    </ligand>
</feature>
<evidence type="ECO:0000256" key="16">
    <source>
        <dbReference type="ARBA" id="ARBA00029570"/>
    </source>
</evidence>
<evidence type="ECO:0000256" key="17">
    <source>
        <dbReference type="ARBA" id="ARBA00030571"/>
    </source>
</evidence>
<dbReference type="GO" id="GO:0008820">
    <property type="term" value="F:cobinamide phosphate guanylyltransferase activity"/>
    <property type="evidence" value="ECO:0007669"/>
    <property type="project" value="UniProtKB-EC"/>
</dbReference>
<dbReference type="RefSeq" id="WP_249282203.1">
    <property type="nucleotide sequence ID" value="NZ_JACRST010000003.1"/>
</dbReference>
<evidence type="ECO:0000256" key="14">
    <source>
        <dbReference type="ARBA" id="ARBA00022840"/>
    </source>
</evidence>
<evidence type="ECO:0000256" key="7">
    <source>
        <dbReference type="ARBA" id="ARBA00007490"/>
    </source>
</evidence>
<dbReference type="SUPFAM" id="SSF52540">
    <property type="entry name" value="P-loop containing nucleoside triphosphate hydrolases"/>
    <property type="match status" value="1"/>
</dbReference>
<organism evidence="20 21">
    <name type="scientific">Ligaoa zhengdingensis</name>
    <dbReference type="NCBI Taxonomy" id="2763658"/>
    <lineage>
        <taxon>Bacteria</taxon>
        <taxon>Bacillati</taxon>
        <taxon>Bacillota</taxon>
        <taxon>Clostridia</taxon>
        <taxon>Eubacteriales</taxon>
        <taxon>Oscillospiraceae</taxon>
        <taxon>Ligaoa</taxon>
    </lineage>
</organism>
<dbReference type="CDD" id="cd00544">
    <property type="entry name" value="CobU"/>
    <property type="match status" value="1"/>
</dbReference>
<feature type="binding site" evidence="19">
    <location>
        <begin position="7"/>
        <end position="14"/>
    </location>
    <ligand>
        <name>GTP</name>
        <dbReference type="ChEBI" id="CHEBI:37565"/>
    </ligand>
</feature>
<accession>A0A926DVE1</accession>
<dbReference type="Proteomes" id="UP000653127">
    <property type="component" value="Unassembled WGS sequence"/>
</dbReference>
<comment type="function">
    <text evidence="4">Catalyzes ATP-dependent phosphorylation of adenosylcobinamide and addition of GMP to adenosylcobinamide phosphate.</text>
</comment>
<comment type="catalytic activity">
    <reaction evidence="1">
        <text>adenosylcob(III)inamide + ATP = adenosylcob(III)inamide phosphate + ADP + H(+)</text>
        <dbReference type="Rhea" id="RHEA:15769"/>
        <dbReference type="ChEBI" id="CHEBI:2480"/>
        <dbReference type="ChEBI" id="CHEBI:15378"/>
        <dbReference type="ChEBI" id="CHEBI:30616"/>
        <dbReference type="ChEBI" id="CHEBI:58502"/>
        <dbReference type="ChEBI" id="CHEBI:456216"/>
        <dbReference type="EC" id="2.7.1.156"/>
    </reaction>
</comment>
<evidence type="ECO:0000256" key="1">
    <source>
        <dbReference type="ARBA" id="ARBA00000312"/>
    </source>
</evidence>
<dbReference type="InterPro" id="IPR027417">
    <property type="entry name" value="P-loop_NTPase"/>
</dbReference>
<comment type="catalytic activity">
    <reaction evidence="2">
        <text>adenosylcob(III)inamide phosphate + GTP + H(+) = adenosylcob(III)inamide-GDP + diphosphate</text>
        <dbReference type="Rhea" id="RHEA:22712"/>
        <dbReference type="ChEBI" id="CHEBI:15378"/>
        <dbReference type="ChEBI" id="CHEBI:33019"/>
        <dbReference type="ChEBI" id="CHEBI:37565"/>
        <dbReference type="ChEBI" id="CHEBI:58502"/>
        <dbReference type="ChEBI" id="CHEBI:60487"/>
        <dbReference type="EC" id="2.7.7.62"/>
    </reaction>
</comment>
<feature type="active site" description="GMP-histidine intermediate" evidence="18">
    <location>
        <position position="51"/>
    </location>
</feature>
<dbReference type="PANTHER" id="PTHR34848:SF1">
    <property type="entry name" value="BIFUNCTIONAL ADENOSYLCOBALAMIN BIOSYNTHESIS PROTEIN COBU"/>
    <property type="match status" value="1"/>
</dbReference>
<comment type="similarity">
    <text evidence="7">Belongs to the CobU/CobP family.</text>
</comment>
<dbReference type="EC" id="2.7.1.156" evidence="8"/>
<dbReference type="EMBL" id="JACRST010000003">
    <property type="protein sequence ID" value="MBC8546053.1"/>
    <property type="molecule type" value="Genomic_DNA"/>
</dbReference>
<comment type="pathway">
    <text evidence="6">Cofactor biosynthesis; adenosylcobalamin biosynthesis; adenosylcobalamin from cob(II)yrinate a,c-diamide: step 5/7.</text>
</comment>
<keyword evidence="21" id="KW-1185">Reference proteome</keyword>